<dbReference type="eggNOG" id="COG1172">
    <property type="taxonomic scope" value="Bacteria"/>
</dbReference>
<dbReference type="OrthoDB" id="5499919at2"/>
<feature type="transmembrane region" description="Helical" evidence="6">
    <location>
        <begin position="282"/>
        <end position="299"/>
    </location>
</feature>
<dbReference type="KEGG" id="tpi:TREPR_3580"/>
<feature type="transmembrane region" description="Helical" evidence="6">
    <location>
        <begin position="29"/>
        <end position="49"/>
    </location>
</feature>
<dbReference type="EMBL" id="CP001843">
    <property type="protein sequence ID" value="AEF85514.1"/>
    <property type="molecule type" value="Genomic_DNA"/>
</dbReference>
<feature type="transmembrane region" description="Helical" evidence="6">
    <location>
        <begin position="141"/>
        <end position="160"/>
    </location>
</feature>
<dbReference type="STRING" id="545694.TREPR_3580"/>
<evidence type="ECO:0000256" key="6">
    <source>
        <dbReference type="SAM" id="Phobius"/>
    </source>
</evidence>
<dbReference type="Proteomes" id="UP000009223">
    <property type="component" value="Chromosome"/>
</dbReference>
<dbReference type="PANTHER" id="PTHR32196">
    <property type="entry name" value="ABC TRANSPORTER PERMEASE PROTEIN YPHD-RELATED-RELATED"/>
    <property type="match status" value="1"/>
</dbReference>
<dbReference type="InterPro" id="IPR001851">
    <property type="entry name" value="ABC_transp_permease"/>
</dbReference>
<comment type="subcellular location">
    <subcellularLocation>
        <location evidence="1">Cell membrane</location>
        <topology evidence="1">Multi-pass membrane protein</topology>
    </subcellularLocation>
</comment>
<evidence type="ECO:0000256" key="3">
    <source>
        <dbReference type="ARBA" id="ARBA00022692"/>
    </source>
</evidence>
<keyword evidence="5 6" id="KW-0472">Membrane</keyword>
<evidence type="ECO:0000313" key="7">
    <source>
        <dbReference type="EMBL" id="AEF85514.1"/>
    </source>
</evidence>
<name>F5YR37_TREPZ</name>
<evidence type="ECO:0000256" key="5">
    <source>
        <dbReference type="ARBA" id="ARBA00023136"/>
    </source>
</evidence>
<gene>
    <name evidence="7" type="ordered locus">TREPR_3580</name>
</gene>
<proteinExistence type="predicted"/>
<evidence type="ECO:0000256" key="4">
    <source>
        <dbReference type="ARBA" id="ARBA00022989"/>
    </source>
</evidence>
<keyword evidence="8" id="KW-1185">Reference proteome</keyword>
<evidence type="ECO:0000256" key="1">
    <source>
        <dbReference type="ARBA" id="ARBA00004651"/>
    </source>
</evidence>
<organism evidence="7 8">
    <name type="scientific">Treponema primitia (strain ATCC BAA-887 / DSM 12427 / ZAS-2)</name>
    <dbReference type="NCBI Taxonomy" id="545694"/>
    <lineage>
        <taxon>Bacteria</taxon>
        <taxon>Pseudomonadati</taxon>
        <taxon>Spirochaetota</taxon>
        <taxon>Spirochaetia</taxon>
        <taxon>Spirochaetales</taxon>
        <taxon>Treponemataceae</taxon>
        <taxon>Treponema</taxon>
    </lineage>
</organism>
<feature type="transmembrane region" description="Helical" evidence="6">
    <location>
        <begin position="306"/>
        <end position="326"/>
    </location>
</feature>
<dbReference type="HOGENOM" id="CLU_042763_0_0_12"/>
<protein>
    <submittedName>
        <fullName evidence="7">ABC transporter integral membrane protein</fullName>
    </submittedName>
</protein>
<feature type="transmembrane region" description="Helical" evidence="6">
    <location>
        <begin position="338"/>
        <end position="353"/>
    </location>
</feature>
<reference evidence="8" key="1">
    <citation type="submission" date="2009-12" db="EMBL/GenBank/DDBJ databases">
        <title>Complete sequence of Treponema primitia strain ZAS-2.</title>
        <authorList>
            <person name="Tetu S.G."/>
            <person name="Matson E."/>
            <person name="Ren Q."/>
            <person name="Seshadri R."/>
            <person name="Elbourne L."/>
            <person name="Hassan K.A."/>
            <person name="Durkin A."/>
            <person name="Radune D."/>
            <person name="Mohamoud Y."/>
            <person name="Shay R."/>
            <person name="Jin S."/>
            <person name="Zhang X."/>
            <person name="Lucey K."/>
            <person name="Ballor N.R."/>
            <person name="Ottesen E."/>
            <person name="Rosenthal R."/>
            <person name="Allen A."/>
            <person name="Leadbetter J.R."/>
            <person name="Paulsen I.T."/>
        </authorList>
    </citation>
    <scope>NUCLEOTIDE SEQUENCE [LARGE SCALE GENOMIC DNA]</scope>
    <source>
        <strain evidence="8">ATCC BAA-887 / DSM 12427 / ZAS-2</strain>
    </source>
</reference>
<reference evidence="7 8" key="2">
    <citation type="journal article" date="2011" name="ISME J.">
        <title>RNA-seq reveals cooperative metabolic interactions between two termite-gut spirochete species in co-culture.</title>
        <authorList>
            <person name="Rosenthal A.Z."/>
            <person name="Matson E.G."/>
            <person name="Eldar A."/>
            <person name="Leadbetter J.R."/>
        </authorList>
    </citation>
    <scope>NUCLEOTIDE SEQUENCE [LARGE SCALE GENOMIC DNA]</scope>
    <source>
        <strain evidence="8">ATCC BAA-887 / DSM 12427 / ZAS-2</strain>
    </source>
</reference>
<dbReference type="GO" id="GO:0005886">
    <property type="term" value="C:plasma membrane"/>
    <property type="evidence" value="ECO:0007669"/>
    <property type="project" value="UniProtKB-SubCell"/>
</dbReference>
<evidence type="ECO:0000313" key="8">
    <source>
        <dbReference type="Proteomes" id="UP000009223"/>
    </source>
</evidence>
<accession>F5YR37</accession>
<keyword evidence="4 6" id="KW-1133">Transmembrane helix</keyword>
<dbReference type="AlphaFoldDB" id="F5YR37"/>
<dbReference type="Pfam" id="PF02653">
    <property type="entry name" value="BPD_transp_2"/>
    <property type="match status" value="1"/>
</dbReference>
<dbReference type="PANTHER" id="PTHR32196:SF15">
    <property type="entry name" value="SUGAR ABC TRANSPORTER PERMEASE PROTEIN"/>
    <property type="match status" value="1"/>
</dbReference>
<dbReference type="GO" id="GO:0022857">
    <property type="term" value="F:transmembrane transporter activity"/>
    <property type="evidence" value="ECO:0007669"/>
    <property type="project" value="InterPro"/>
</dbReference>
<dbReference type="RefSeq" id="WP_015706718.1">
    <property type="nucleotide sequence ID" value="NC_015578.1"/>
</dbReference>
<keyword evidence="3 6" id="KW-0812">Transmembrane</keyword>
<keyword evidence="2" id="KW-1003">Cell membrane</keyword>
<feature type="transmembrane region" description="Helical" evidence="6">
    <location>
        <begin position="251"/>
        <end position="270"/>
    </location>
</feature>
<feature type="transmembrane region" description="Helical" evidence="6">
    <location>
        <begin position="105"/>
        <end position="129"/>
    </location>
</feature>
<feature type="transmembrane region" description="Helical" evidence="6">
    <location>
        <begin position="204"/>
        <end position="223"/>
    </location>
</feature>
<feature type="transmembrane region" description="Helical" evidence="6">
    <location>
        <begin position="78"/>
        <end position="99"/>
    </location>
</feature>
<evidence type="ECO:0000256" key="2">
    <source>
        <dbReference type="ARBA" id="ARBA00022475"/>
    </source>
</evidence>
<sequence>MSDISEKNSQNDFSGKVREFITDFGWPRLIIFFFVVALFIAAPFVGVNADSSIKDVLVRFGQNGVMVLAMVPMMQSGAGLNFGLPVGIVAGLLGSTLAMQCEFTGALGFLMAILFSMPFALILGWLYGLLLNKVKGEEMTIAMYVGFSIVTFMAIMWLILPYTNPTMVWGYTGKGLRTTITLDGYWSRVLNNFLVIKIGPYFEFPTGAILFFILMAFIMWLFMRSRTGTALTAVGSNPDFARAGGVSVNHCRIIGVVISSIYGAIGILTYQQGFGFIQLYQAPLYMAFPAVAAILLGGASVNKASILNVVVGTFLFQSILTMTPSVINNVLQTDMSEVIRILISNGMIIYALTRKTKVTK</sequence>